<protein>
    <submittedName>
        <fullName evidence="1">Transcription initiation factor TFIID subunit 5</fullName>
    </submittedName>
</protein>
<name>A0ACC0F427_9ERIC</name>
<gene>
    <name evidence="1" type="ORF">LOK49_LG15G02433</name>
</gene>
<evidence type="ECO:0000313" key="2">
    <source>
        <dbReference type="Proteomes" id="UP001060215"/>
    </source>
</evidence>
<keyword evidence="2" id="KW-1185">Reference proteome</keyword>
<dbReference type="EMBL" id="CM045768">
    <property type="protein sequence ID" value="KAI7983375.1"/>
    <property type="molecule type" value="Genomic_DNA"/>
</dbReference>
<proteinExistence type="predicted"/>
<sequence length="76" mass="8776">MEFAHSLRRSKVNLKICQYSYELLLQYLHKTQSITMLRVINEHINFQVSPRQPSSISNDEGVTLVWSGQDAANLIN</sequence>
<reference evidence="1 2" key="1">
    <citation type="journal article" date="2022" name="Plant J.">
        <title>Chromosome-level genome of Camellia lanceoleosa provides a valuable resource for understanding genome evolution and self-incompatibility.</title>
        <authorList>
            <person name="Gong W."/>
            <person name="Xiao S."/>
            <person name="Wang L."/>
            <person name="Liao Z."/>
            <person name="Chang Y."/>
            <person name="Mo W."/>
            <person name="Hu G."/>
            <person name="Li W."/>
            <person name="Zhao G."/>
            <person name="Zhu H."/>
            <person name="Hu X."/>
            <person name="Ji K."/>
            <person name="Xiang X."/>
            <person name="Song Q."/>
            <person name="Yuan D."/>
            <person name="Jin S."/>
            <person name="Zhang L."/>
        </authorList>
    </citation>
    <scope>NUCLEOTIDE SEQUENCE [LARGE SCALE GENOMIC DNA]</scope>
    <source>
        <strain evidence="1">SQ_2022a</strain>
    </source>
</reference>
<comment type="caution">
    <text evidence="1">The sequence shown here is derived from an EMBL/GenBank/DDBJ whole genome shotgun (WGS) entry which is preliminary data.</text>
</comment>
<accession>A0ACC0F427</accession>
<organism evidence="1 2">
    <name type="scientific">Camellia lanceoleosa</name>
    <dbReference type="NCBI Taxonomy" id="1840588"/>
    <lineage>
        <taxon>Eukaryota</taxon>
        <taxon>Viridiplantae</taxon>
        <taxon>Streptophyta</taxon>
        <taxon>Embryophyta</taxon>
        <taxon>Tracheophyta</taxon>
        <taxon>Spermatophyta</taxon>
        <taxon>Magnoliopsida</taxon>
        <taxon>eudicotyledons</taxon>
        <taxon>Gunneridae</taxon>
        <taxon>Pentapetalae</taxon>
        <taxon>asterids</taxon>
        <taxon>Ericales</taxon>
        <taxon>Theaceae</taxon>
        <taxon>Camellia</taxon>
    </lineage>
</organism>
<dbReference type="Proteomes" id="UP001060215">
    <property type="component" value="Chromosome 11"/>
</dbReference>
<evidence type="ECO:0000313" key="1">
    <source>
        <dbReference type="EMBL" id="KAI7983375.1"/>
    </source>
</evidence>